<dbReference type="Gene3D" id="3.30.300.30">
    <property type="match status" value="1"/>
</dbReference>
<comment type="similarity">
    <text evidence="1">Belongs to the ATP-dependent AMP-binding enzyme family.</text>
</comment>
<feature type="domain" description="AMP-binding enzyme C-terminal" evidence="4">
    <location>
        <begin position="114"/>
        <end position="188"/>
    </location>
</feature>
<feature type="compositionally biased region" description="Basic residues" evidence="3">
    <location>
        <begin position="192"/>
        <end position="206"/>
    </location>
</feature>
<evidence type="ECO:0000313" key="5">
    <source>
        <dbReference type="EMBL" id="SFO55130.1"/>
    </source>
</evidence>
<dbReference type="InterPro" id="IPR025110">
    <property type="entry name" value="AMP-bd_C"/>
</dbReference>
<keyword evidence="6" id="KW-1185">Reference proteome</keyword>
<keyword evidence="2" id="KW-0436">Ligase</keyword>
<dbReference type="InParanoid" id="A0A1I5I4P1"/>
<dbReference type="InterPro" id="IPR042099">
    <property type="entry name" value="ANL_N_sf"/>
</dbReference>
<organism evidence="5 6">
    <name type="scientific">Actinomadura madurae</name>
    <dbReference type="NCBI Taxonomy" id="1993"/>
    <lineage>
        <taxon>Bacteria</taxon>
        <taxon>Bacillati</taxon>
        <taxon>Actinomycetota</taxon>
        <taxon>Actinomycetes</taxon>
        <taxon>Streptosporangiales</taxon>
        <taxon>Thermomonosporaceae</taxon>
        <taxon>Actinomadura</taxon>
    </lineage>
</organism>
<reference evidence="5 6" key="1">
    <citation type="submission" date="2016-10" db="EMBL/GenBank/DDBJ databases">
        <authorList>
            <person name="de Groot N.N."/>
        </authorList>
    </citation>
    <scope>NUCLEOTIDE SEQUENCE [LARGE SCALE GENOMIC DNA]</scope>
    <source>
        <strain evidence="5 6">DSM 43067</strain>
    </source>
</reference>
<dbReference type="SUPFAM" id="SSF56801">
    <property type="entry name" value="Acetyl-CoA synthetase-like"/>
    <property type="match status" value="1"/>
</dbReference>
<dbReference type="AlphaFoldDB" id="A0A1I5I4P1"/>
<dbReference type="InterPro" id="IPR045851">
    <property type="entry name" value="AMP-bd_C_sf"/>
</dbReference>
<feature type="region of interest" description="Disordered" evidence="3">
    <location>
        <begin position="190"/>
        <end position="214"/>
    </location>
</feature>
<dbReference type="Pfam" id="PF13193">
    <property type="entry name" value="AMP-binding_C"/>
    <property type="match status" value="1"/>
</dbReference>
<dbReference type="FunFam" id="3.30.300.30:FF:000008">
    <property type="entry name" value="2,3-dihydroxybenzoate-AMP ligase"/>
    <property type="match status" value="1"/>
</dbReference>
<dbReference type="STRING" id="1993.SAMN04489713_10799"/>
<evidence type="ECO:0000256" key="1">
    <source>
        <dbReference type="ARBA" id="ARBA00006432"/>
    </source>
</evidence>
<dbReference type="Proteomes" id="UP000183413">
    <property type="component" value="Unassembled WGS sequence"/>
</dbReference>
<evidence type="ECO:0000256" key="2">
    <source>
        <dbReference type="ARBA" id="ARBA00022598"/>
    </source>
</evidence>
<dbReference type="PANTHER" id="PTHR43767:SF11">
    <property type="entry name" value="MEDIUM-CHAIN-FATTY-ACID--COA LIGASE"/>
    <property type="match status" value="1"/>
</dbReference>
<dbReference type="GO" id="GO:0016877">
    <property type="term" value="F:ligase activity, forming carbon-sulfur bonds"/>
    <property type="evidence" value="ECO:0007669"/>
    <property type="project" value="UniProtKB-ARBA"/>
</dbReference>
<proteinExistence type="inferred from homology"/>
<gene>
    <name evidence="5" type="ORF">SAMN04489713_10799</name>
</gene>
<evidence type="ECO:0000259" key="4">
    <source>
        <dbReference type="Pfam" id="PF13193"/>
    </source>
</evidence>
<name>A0A1I5I4P1_9ACTN</name>
<dbReference type="InterPro" id="IPR050237">
    <property type="entry name" value="ATP-dep_AMP-bd_enzyme"/>
</dbReference>
<evidence type="ECO:0000313" key="6">
    <source>
        <dbReference type="Proteomes" id="UP000183413"/>
    </source>
</evidence>
<evidence type="ECO:0000256" key="3">
    <source>
        <dbReference type="SAM" id="MobiDB-lite"/>
    </source>
</evidence>
<dbReference type="eggNOG" id="COG0318">
    <property type="taxonomic scope" value="Bacteria"/>
</dbReference>
<accession>A0A1I5I4P1</accession>
<protein>
    <submittedName>
        <fullName evidence="5">AMP-binding enzyme C-terminal domain-containing protein</fullName>
    </submittedName>
</protein>
<sequence length="214" mass="23807">MSTLRREERTRSEEERAQLRTSAGRTMFGIEVRVADDAGKVLPWDGESTGELQCRGPWVTAGYYNDPRGRDGFTPDGWLRTGDVAKIDPDGRLWLVDRAKDMIKSGGEWIGSAEIENELLTHPQISEAAVIGVASAKWSERPLACVVLKPGATADAAELSNFLGASLPRWKIPDRIVFVEEIPKTNVGEYSKRRRPCPSRTRRMSAPRRPVSTT</sequence>
<dbReference type="Gene3D" id="3.40.50.12780">
    <property type="entry name" value="N-terminal domain of ligase-like"/>
    <property type="match status" value="1"/>
</dbReference>
<dbReference type="EMBL" id="FOVH01000007">
    <property type="protein sequence ID" value="SFO55130.1"/>
    <property type="molecule type" value="Genomic_DNA"/>
</dbReference>
<dbReference type="PANTHER" id="PTHR43767">
    <property type="entry name" value="LONG-CHAIN-FATTY-ACID--COA LIGASE"/>
    <property type="match status" value="1"/>
</dbReference>